<dbReference type="OrthoDB" id="3045894at2759"/>
<gene>
    <name evidence="2" type="ORF">BD626DRAFT_540238</name>
</gene>
<evidence type="ECO:0000256" key="1">
    <source>
        <dbReference type="SAM" id="MobiDB-lite"/>
    </source>
</evidence>
<dbReference type="AlphaFoldDB" id="A0A550BZK9"/>
<name>A0A550BZK9_9AGAR</name>
<keyword evidence="3" id="KW-1185">Reference proteome</keyword>
<proteinExistence type="predicted"/>
<comment type="caution">
    <text evidence="2">The sequence shown here is derived from an EMBL/GenBank/DDBJ whole genome shotgun (WGS) entry which is preliminary data.</text>
</comment>
<feature type="compositionally biased region" description="Basic and acidic residues" evidence="1">
    <location>
        <begin position="40"/>
        <end position="51"/>
    </location>
</feature>
<evidence type="ECO:0000313" key="2">
    <source>
        <dbReference type="EMBL" id="TRM57985.1"/>
    </source>
</evidence>
<reference evidence="2 3" key="1">
    <citation type="journal article" date="2019" name="New Phytol.">
        <title>Comparative genomics reveals unique wood-decay strategies and fruiting body development in the Schizophyllaceae.</title>
        <authorList>
            <person name="Almasi E."/>
            <person name="Sahu N."/>
            <person name="Krizsan K."/>
            <person name="Balint B."/>
            <person name="Kovacs G.M."/>
            <person name="Kiss B."/>
            <person name="Cseklye J."/>
            <person name="Drula E."/>
            <person name="Henrissat B."/>
            <person name="Nagy I."/>
            <person name="Chovatia M."/>
            <person name="Adam C."/>
            <person name="LaButti K."/>
            <person name="Lipzen A."/>
            <person name="Riley R."/>
            <person name="Grigoriev I.V."/>
            <person name="Nagy L.G."/>
        </authorList>
    </citation>
    <scope>NUCLEOTIDE SEQUENCE [LARGE SCALE GENOMIC DNA]</scope>
    <source>
        <strain evidence="2 3">NL-1724</strain>
    </source>
</reference>
<feature type="region of interest" description="Disordered" evidence="1">
    <location>
        <begin position="1"/>
        <end position="77"/>
    </location>
</feature>
<protein>
    <submittedName>
        <fullName evidence="2">Uncharacterized protein</fullName>
    </submittedName>
</protein>
<organism evidence="2 3">
    <name type="scientific">Schizophyllum amplum</name>
    <dbReference type="NCBI Taxonomy" id="97359"/>
    <lineage>
        <taxon>Eukaryota</taxon>
        <taxon>Fungi</taxon>
        <taxon>Dikarya</taxon>
        <taxon>Basidiomycota</taxon>
        <taxon>Agaricomycotina</taxon>
        <taxon>Agaricomycetes</taxon>
        <taxon>Agaricomycetidae</taxon>
        <taxon>Agaricales</taxon>
        <taxon>Schizophyllaceae</taxon>
        <taxon>Schizophyllum</taxon>
    </lineage>
</organism>
<sequence>MSSDGFELINVDDRAGAGTPTERGDSATPDDRAGAGAPTERGDSANPDDRAGAGTPTDRGDGAISDDDAGGPELVSPDRACHLLPTIGEATLTKIAERLTGLELDTEDGGRRMSLKDIATCSVSMGDDGGYYITKNKQRVLFAVVITGRSTWAFNNSPDGSVVLQDYRKYDGLPEGVTLEPIPGYASYKKTSVYADKIWTTQVFESAFKHWSPRGGEWAISGSPFGPADNIARSAFHEFNELFLKQKDTMKGVRLHDKPSNGPASSMWFIAKRPVFVPNNVTQDEGYASEYVDVFHTWRSLGPEVDVKYNRVPEVLVRRVDGVDDGWARVSFHDIHDIDKGCAMQLVVTPRAFVTREKTIVWDFRLISVRVIAKS</sequence>
<feature type="compositionally biased region" description="Basic and acidic residues" evidence="1">
    <location>
        <begin position="22"/>
        <end position="33"/>
    </location>
</feature>
<accession>A0A550BZK9</accession>
<dbReference type="Proteomes" id="UP000320762">
    <property type="component" value="Unassembled WGS sequence"/>
</dbReference>
<evidence type="ECO:0000313" key="3">
    <source>
        <dbReference type="Proteomes" id="UP000320762"/>
    </source>
</evidence>
<dbReference type="EMBL" id="VDMD01000040">
    <property type="protein sequence ID" value="TRM57985.1"/>
    <property type="molecule type" value="Genomic_DNA"/>
</dbReference>